<comment type="cofactor">
    <cofactor evidence="3">
        <name>pyridoxal 5'-phosphate</name>
        <dbReference type="ChEBI" id="CHEBI:597326"/>
    </cofactor>
</comment>
<dbReference type="PANTHER" id="PTHR10146:SF14">
    <property type="entry name" value="PYRIDOXAL PHOSPHATE HOMEOSTASIS PROTEIN"/>
    <property type="match status" value="1"/>
</dbReference>
<evidence type="ECO:0000256" key="4">
    <source>
        <dbReference type="RuleBase" id="RU004514"/>
    </source>
</evidence>
<keyword evidence="1 2" id="KW-0663">Pyridoxal phosphate</keyword>
<dbReference type="Pfam" id="PF01168">
    <property type="entry name" value="Ala_racemase_N"/>
    <property type="match status" value="1"/>
</dbReference>
<evidence type="ECO:0000259" key="5">
    <source>
        <dbReference type="Pfam" id="PF01168"/>
    </source>
</evidence>
<dbReference type="Proteomes" id="UP001212602">
    <property type="component" value="Unassembled WGS sequence"/>
</dbReference>
<comment type="function">
    <text evidence="2">Pyridoxal 5'-phosphate (PLP)-binding protein, which is involved in PLP homeostasis.</text>
</comment>
<feature type="modified residue" description="N6-(pyridoxal phosphate)lysine" evidence="2 3">
    <location>
        <position position="36"/>
    </location>
</feature>
<evidence type="ECO:0000313" key="6">
    <source>
        <dbReference type="EMBL" id="MDA7418895.1"/>
    </source>
</evidence>
<dbReference type="GO" id="GO:0030170">
    <property type="term" value="F:pyridoxal phosphate binding"/>
    <property type="evidence" value="ECO:0007669"/>
    <property type="project" value="UniProtKB-UniRule"/>
</dbReference>
<dbReference type="EMBL" id="JAQIPB010000012">
    <property type="protein sequence ID" value="MDA7418895.1"/>
    <property type="molecule type" value="Genomic_DNA"/>
</dbReference>
<dbReference type="SUPFAM" id="SSF51419">
    <property type="entry name" value="PLP-binding barrel"/>
    <property type="match status" value="1"/>
</dbReference>
<reference evidence="6" key="1">
    <citation type="submission" date="2023-01" db="EMBL/GenBank/DDBJ databases">
        <title>Xenophilus mangrovi sp. nov., isolated from soil of Mangrove nature reserve.</title>
        <authorList>
            <person name="Xu S."/>
            <person name="Liu Z."/>
            <person name="Xu Y."/>
        </authorList>
    </citation>
    <scope>NUCLEOTIDE SEQUENCE</scope>
    <source>
        <strain evidence="6">YW8</strain>
    </source>
</reference>
<accession>A0AAE3T1R8</accession>
<dbReference type="Gene3D" id="3.20.20.10">
    <property type="entry name" value="Alanine racemase"/>
    <property type="match status" value="1"/>
</dbReference>
<dbReference type="RefSeq" id="WP_271430096.1">
    <property type="nucleotide sequence ID" value="NZ_JAQIPB010000012.1"/>
</dbReference>
<proteinExistence type="inferred from homology"/>
<dbReference type="FunFam" id="3.20.20.10:FF:000018">
    <property type="entry name" value="Pyridoxal phosphate homeostasis protein"/>
    <property type="match status" value="1"/>
</dbReference>
<keyword evidence="7" id="KW-1185">Reference proteome</keyword>
<dbReference type="CDD" id="cd06824">
    <property type="entry name" value="PLPDE_III_Yggs_like"/>
    <property type="match status" value="1"/>
</dbReference>
<name>A0AAE3T1R8_9BURK</name>
<evidence type="ECO:0000256" key="2">
    <source>
        <dbReference type="HAMAP-Rule" id="MF_02087"/>
    </source>
</evidence>
<dbReference type="InterPro" id="IPR029066">
    <property type="entry name" value="PLP-binding_barrel"/>
</dbReference>
<organism evidence="6 7">
    <name type="scientific">Xenophilus arseniciresistens</name>
    <dbReference type="NCBI Taxonomy" id="1283306"/>
    <lineage>
        <taxon>Bacteria</taxon>
        <taxon>Pseudomonadati</taxon>
        <taxon>Pseudomonadota</taxon>
        <taxon>Betaproteobacteria</taxon>
        <taxon>Burkholderiales</taxon>
        <taxon>Comamonadaceae</taxon>
        <taxon>Xenophilus</taxon>
    </lineage>
</organism>
<sequence>MTTIGDQLQQVRARIHQACAIAGRDAAQVQLLAVSKTFGPEAVRAAHAAGQRAFGENYVQEALDKIAALQDLRAELEWHCIGPLQSNKTRPVAENFDWVHSVDRLKIAERLSAQRPEGLPPLQLCLQVNVDGGANKSGVAPAELPALARAVAALPRVRLRGLMAIPEPAEGFEAQRALFARVAGLLDRLRSEGLVLDTLSLGMSADLEAAIAAGSTMVRVGTAIFGQR</sequence>
<comment type="similarity">
    <text evidence="2 4">Belongs to the pyridoxal phosphate-binding protein YggS/PROSC family.</text>
</comment>
<dbReference type="HAMAP" id="MF_02087">
    <property type="entry name" value="PLP_homeostasis"/>
    <property type="match status" value="1"/>
</dbReference>
<evidence type="ECO:0000313" key="7">
    <source>
        <dbReference type="Proteomes" id="UP001212602"/>
    </source>
</evidence>
<comment type="caution">
    <text evidence="6">The sequence shown here is derived from an EMBL/GenBank/DDBJ whole genome shotgun (WGS) entry which is preliminary data.</text>
</comment>
<evidence type="ECO:0000256" key="3">
    <source>
        <dbReference type="PIRSR" id="PIRSR004848-1"/>
    </source>
</evidence>
<protein>
    <recommendedName>
        <fullName evidence="2">Pyridoxal phosphate homeostasis protein</fullName>
        <shortName evidence="2">PLP homeostasis protein</shortName>
    </recommendedName>
</protein>
<dbReference type="AlphaFoldDB" id="A0AAE3T1R8"/>
<evidence type="ECO:0000256" key="1">
    <source>
        <dbReference type="ARBA" id="ARBA00022898"/>
    </source>
</evidence>
<gene>
    <name evidence="6" type="ORF">PGB34_21200</name>
</gene>
<dbReference type="InterPro" id="IPR011078">
    <property type="entry name" value="PyrdxlP_homeostasis"/>
</dbReference>
<dbReference type="PIRSF" id="PIRSF004848">
    <property type="entry name" value="YBL036c_PLPDEIII"/>
    <property type="match status" value="1"/>
</dbReference>
<dbReference type="InterPro" id="IPR001608">
    <property type="entry name" value="Ala_racemase_N"/>
</dbReference>
<feature type="domain" description="Alanine racemase N-terminal" evidence="5">
    <location>
        <begin position="8"/>
        <end position="227"/>
    </location>
</feature>
<dbReference type="PANTHER" id="PTHR10146">
    <property type="entry name" value="PROLINE SYNTHETASE CO-TRANSCRIBED BACTERIAL HOMOLOG PROTEIN"/>
    <property type="match status" value="1"/>
</dbReference>
<dbReference type="NCBIfam" id="TIGR00044">
    <property type="entry name" value="YggS family pyridoxal phosphate-dependent enzyme"/>
    <property type="match status" value="1"/>
</dbReference>